<evidence type="ECO:0000256" key="1">
    <source>
        <dbReference type="ARBA" id="ARBA00022617"/>
    </source>
</evidence>
<reference evidence="9 10" key="1">
    <citation type="submission" date="2019-02" db="EMBL/GenBank/DDBJ databases">
        <title>WGS of Pseudoxanthomonas species novum from clinical isolates.</title>
        <authorList>
            <person name="Bernier A.-M."/>
            <person name="Bernard K."/>
            <person name="Vachon A."/>
        </authorList>
    </citation>
    <scope>NUCLEOTIDE SEQUENCE [LARGE SCALE GENOMIC DNA]</scope>
    <source>
        <strain evidence="10">NML 170316</strain>
        <strain evidence="7">NML170316</strain>
        <strain evidence="8 9">NML171200</strain>
    </source>
</reference>
<evidence type="ECO:0000313" key="8">
    <source>
        <dbReference type="EMBL" id="TAA23585.1"/>
    </source>
</evidence>
<evidence type="ECO:0000256" key="4">
    <source>
        <dbReference type="SAM" id="MobiDB-lite"/>
    </source>
</evidence>
<dbReference type="RefSeq" id="WP_130531513.1">
    <property type="nucleotide sequence ID" value="NZ_SHMC01000005.1"/>
</dbReference>
<evidence type="ECO:0000259" key="6">
    <source>
        <dbReference type="Pfam" id="PF14534"/>
    </source>
</evidence>
<dbReference type="Proteomes" id="UP000293089">
    <property type="component" value="Unassembled WGS sequence"/>
</dbReference>
<dbReference type="OrthoDB" id="9765171at2"/>
<dbReference type="InterPro" id="IPR009056">
    <property type="entry name" value="Cyt_c-like_dom"/>
</dbReference>
<protein>
    <submittedName>
        <fullName evidence="8">DUF4440 domain-containing protein</fullName>
    </submittedName>
</protein>
<dbReference type="SUPFAM" id="SSF54427">
    <property type="entry name" value="NTF2-like"/>
    <property type="match status" value="1"/>
</dbReference>
<dbReference type="InterPro" id="IPR032710">
    <property type="entry name" value="NTF2-like_dom_sf"/>
</dbReference>
<feature type="region of interest" description="Disordered" evidence="4">
    <location>
        <begin position="172"/>
        <end position="232"/>
    </location>
</feature>
<dbReference type="GO" id="GO:0009055">
    <property type="term" value="F:electron transfer activity"/>
    <property type="evidence" value="ECO:0007669"/>
    <property type="project" value="InterPro"/>
</dbReference>
<dbReference type="Gene3D" id="1.10.760.10">
    <property type="entry name" value="Cytochrome c-like domain"/>
    <property type="match status" value="1"/>
</dbReference>
<gene>
    <name evidence="7" type="ORF">EA658_06745</name>
    <name evidence="8" type="ORF">EA660_13190</name>
</gene>
<dbReference type="GO" id="GO:0046872">
    <property type="term" value="F:metal ion binding"/>
    <property type="evidence" value="ECO:0007669"/>
    <property type="project" value="UniProtKB-KW"/>
</dbReference>
<organism evidence="8 9">
    <name type="scientific">Pseudoxanthomonas winnipegensis</name>
    <dbReference type="NCBI Taxonomy" id="2480810"/>
    <lineage>
        <taxon>Bacteria</taxon>
        <taxon>Pseudomonadati</taxon>
        <taxon>Pseudomonadota</taxon>
        <taxon>Gammaproteobacteria</taxon>
        <taxon>Lysobacterales</taxon>
        <taxon>Lysobacteraceae</taxon>
        <taxon>Pseudoxanthomonas</taxon>
    </lineage>
</organism>
<evidence type="ECO:0000313" key="9">
    <source>
        <dbReference type="Proteomes" id="UP000292627"/>
    </source>
</evidence>
<evidence type="ECO:0000313" key="10">
    <source>
        <dbReference type="Proteomes" id="UP000293089"/>
    </source>
</evidence>
<proteinExistence type="predicted"/>
<dbReference type="Pfam" id="PF13442">
    <property type="entry name" value="Cytochrome_CBB3"/>
    <property type="match status" value="1"/>
</dbReference>
<dbReference type="Proteomes" id="UP000292627">
    <property type="component" value="Unassembled WGS sequence"/>
</dbReference>
<dbReference type="Pfam" id="PF14534">
    <property type="entry name" value="DUF4440"/>
    <property type="match status" value="1"/>
</dbReference>
<dbReference type="AlphaFoldDB" id="A0A4Q8L6K8"/>
<feature type="compositionally biased region" description="Acidic residues" evidence="4">
    <location>
        <begin position="173"/>
        <end position="182"/>
    </location>
</feature>
<accession>A0A4Q8L6K8</accession>
<feature type="compositionally biased region" description="Basic and acidic residues" evidence="4">
    <location>
        <begin position="211"/>
        <end position="225"/>
    </location>
</feature>
<dbReference type="InterPro" id="IPR036909">
    <property type="entry name" value="Cyt_c-like_dom_sf"/>
</dbReference>
<sequence>MKKHSAYLITVAVTLGVLAVGAGAFVYSGLYNIGADDHHTKPVFAVLQTLRNRSIHLHSNDLSVPNLEDPQLILKGAGQYAAMCTGCHLSPGVNDSELRVGMYPQPPNLSKVHVDPKDAFWVIKHGIKMSAMPAWGKAGHDDPTIWSMVAFLEKLPGMTPAEYKAIVAKAPPDEDMDMDDEGDHAHSHGGHADEGAHAAAPDMQGMDMSGDADHNDKAAAEDGHGHTAAAAPAAEAPLSLDGMKPKAVPEAEAVAKAFHEALQNGDRAGALALLAANATISEGGRIQTRDDYANGHLGEDIAFLKNAKITPVTLGSMPMGGTAMVGSESDIQTTLKGKPTTLRSREVLSLKKDGKSWKIVSIQWQSTSVSGE</sequence>
<dbReference type="GO" id="GO:0020037">
    <property type="term" value="F:heme binding"/>
    <property type="evidence" value="ECO:0007669"/>
    <property type="project" value="InterPro"/>
</dbReference>
<evidence type="ECO:0000313" key="7">
    <source>
        <dbReference type="EMBL" id="TAA20642.1"/>
    </source>
</evidence>
<keyword evidence="2" id="KW-0479">Metal-binding</keyword>
<dbReference type="Gene3D" id="3.10.450.50">
    <property type="match status" value="1"/>
</dbReference>
<evidence type="ECO:0000256" key="2">
    <source>
        <dbReference type="ARBA" id="ARBA00022723"/>
    </source>
</evidence>
<name>A0A4Q8L6K8_9GAMM</name>
<dbReference type="EMBL" id="SHMC01000005">
    <property type="protein sequence ID" value="TAA23585.1"/>
    <property type="molecule type" value="Genomic_DNA"/>
</dbReference>
<keyword evidence="3" id="KW-0408">Iron</keyword>
<dbReference type="EMBL" id="SHME01000002">
    <property type="protein sequence ID" value="TAA20642.1"/>
    <property type="molecule type" value="Genomic_DNA"/>
</dbReference>
<dbReference type="InterPro" id="IPR027843">
    <property type="entry name" value="DUF4440"/>
</dbReference>
<evidence type="ECO:0000256" key="3">
    <source>
        <dbReference type="ARBA" id="ARBA00023004"/>
    </source>
</evidence>
<feature type="compositionally biased region" description="Basic and acidic residues" evidence="4">
    <location>
        <begin position="183"/>
        <end position="196"/>
    </location>
</feature>
<feature type="domain" description="Cytochrome c" evidence="5">
    <location>
        <begin position="74"/>
        <end position="152"/>
    </location>
</feature>
<keyword evidence="10" id="KW-1185">Reference proteome</keyword>
<evidence type="ECO:0000259" key="5">
    <source>
        <dbReference type="Pfam" id="PF13442"/>
    </source>
</evidence>
<dbReference type="SUPFAM" id="SSF46626">
    <property type="entry name" value="Cytochrome c"/>
    <property type="match status" value="1"/>
</dbReference>
<keyword evidence="1" id="KW-0349">Heme</keyword>
<comment type="caution">
    <text evidence="8">The sequence shown here is derived from an EMBL/GenBank/DDBJ whole genome shotgun (WGS) entry which is preliminary data.</text>
</comment>
<feature type="domain" description="DUF4440" evidence="6">
    <location>
        <begin position="253"/>
        <end position="359"/>
    </location>
</feature>